<reference evidence="2" key="1">
    <citation type="submission" date="2013-09" db="EMBL/GenBank/DDBJ databases">
        <title>Corchorus olitorius genome sequencing.</title>
        <authorList>
            <person name="Alam M."/>
            <person name="Haque M.S."/>
            <person name="Islam M.S."/>
            <person name="Emdad E.M."/>
            <person name="Islam M.M."/>
            <person name="Ahmed B."/>
            <person name="Halim A."/>
            <person name="Hossen Q.M.M."/>
            <person name="Hossain M.Z."/>
            <person name="Ahmed R."/>
            <person name="Khan M.M."/>
            <person name="Islam R."/>
            <person name="Rashid M.M."/>
            <person name="Khan S.A."/>
            <person name="Rahman M.S."/>
            <person name="Alam M."/>
            <person name="Yahiya A.S."/>
            <person name="Khan M.S."/>
            <person name="Azam M.S."/>
            <person name="Haque T."/>
            <person name="Lashkar M.Z.H."/>
            <person name="Akhand A.I."/>
            <person name="Morshed G."/>
            <person name="Roy S."/>
            <person name="Uddin K.S."/>
            <person name="Rabeya T."/>
            <person name="Hossain A.S."/>
            <person name="Chowdhury A."/>
            <person name="Snigdha A.R."/>
            <person name="Mortoza M.S."/>
            <person name="Matin S.A."/>
            <person name="Hoque S.M.E."/>
            <person name="Islam M.K."/>
            <person name="Roy D.K."/>
            <person name="Haider R."/>
            <person name="Moosa M.M."/>
            <person name="Elias S.M."/>
            <person name="Hasan A.M."/>
            <person name="Jahan S."/>
            <person name="Shafiuddin M."/>
            <person name="Mahmood N."/>
            <person name="Shommy N.S."/>
        </authorList>
    </citation>
    <scope>NUCLEOTIDE SEQUENCE [LARGE SCALE GENOMIC DNA]</scope>
    <source>
        <strain evidence="2">cv. O-4</strain>
    </source>
</reference>
<proteinExistence type="predicted"/>
<accession>A0A1R3L1M9</accession>
<sequence length="222" mass="23828">RCTHHRHAEIALEVAVAVPIHDGHGRAVLNRQCAQRRCEPADALAKRAIAVAQCTAIRDFLLAMEALRVDQQVLDEQRIGVRRRCRGDEVHRHGLERVVRYAGSYGRGNSGVVIQLDDDVAVGLVNGVGLQAQAARAGHATGGEVEAQAVCRALQYVAIQTPRGERCAVVRAAVVDGMKPAFDVEDDNAATVGEDELALAGGKMAGRRHDDVARHGVHYASS</sequence>
<evidence type="ECO:0000313" key="1">
    <source>
        <dbReference type="EMBL" id="OMP13254.1"/>
    </source>
</evidence>
<dbReference type="EMBL" id="AWUE01004750">
    <property type="protein sequence ID" value="OMP13254.1"/>
    <property type="molecule type" value="Genomic_DNA"/>
</dbReference>
<dbReference type="AlphaFoldDB" id="A0A1R3L1M9"/>
<organism evidence="1 2">
    <name type="scientific">Corchorus olitorius</name>
    <dbReference type="NCBI Taxonomy" id="93759"/>
    <lineage>
        <taxon>Eukaryota</taxon>
        <taxon>Viridiplantae</taxon>
        <taxon>Streptophyta</taxon>
        <taxon>Embryophyta</taxon>
        <taxon>Tracheophyta</taxon>
        <taxon>Spermatophyta</taxon>
        <taxon>Magnoliopsida</taxon>
        <taxon>eudicotyledons</taxon>
        <taxon>Gunneridae</taxon>
        <taxon>Pentapetalae</taxon>
        <taxon>rosids</taxon>
        <taxon>malvids</taxon>
        <taxon>Malvales</taxon>
        <taxon>Malvaceae</taxon>
        <taxon>Grewioideae</taxon>
        <taxon>Apeibeae</taxon>
        <taxon>Corchorus</taxon>
    </lineage>
</organism>
<protein>
    <submittedName>
        <fullName evidence="1">Uncharacterized protein</fullName>
    </submittedName>
</protein>
<dbReference type="Proteomes" id="UP000187203">
    <property type="component" value="Unassembled WGS sequence"/>
</dbReference>
<evidence type="ECO:0000313" key="2">
    <source>
        <dbReference type="Proteomes" id="UP000187203"/>
    </source>
</evidence>
<keyword evidence="2" id="KW-1185">Reference proteome</keyword>
<gene>
    <name evidence="1" type="ORF">COLO4_02001</name>
</gene>
<feature type="non-terminal residue" evidence="1">
    <location>
        <position position="1"/>
    </location>
</feature>
<name>A0A1R3L1M9_9ROSI</name>
<comment type="caution">
    <text evidence="1">The sequence shown here is derived from an EMBL/GenBank/DDBJ whole genome shotgun (WGS) entry which is preliminary data.</text>
</comment>